<evidence type="ECO:0008006" key="3">
    <source>
        <dbReference type="Google" id="ProtNLM"/>
    </source>
</evidence>
<name>A0AA88MXN9_CHASR</name>
<dbReference type="EMBL" id="JAUPFM010000007">
    <property type="protein sequence ID" value="KAK2847498.1"/>
    <property type="molecule type" value="Genomic_DNA"/>
</dbReference>
<evidence type="ECO:0000313" key="2">
    <source>
        <dbReference type="Proteomes" id="UP001187415"/>
    </source>
</evidence>
<comment type="caution">
    <text evidence="1">The sequence shown here is derived from an EMBL/GenBank/DDBJ whole genome shotgun (WGS) entry which is preliminary data.</text>
</comment>
<accession>A0AA88MXN9</accession>
<dbReference type="Gene3D" id="2.80.10.50">
    <property type="match status" value="1"/>
</dbReference>
<proteinExistence type="predicted"/>
<gene>
    <name evidence="1" type="ORF">Q5P01_010497</name>
</gene>
<sequence>MYAYLFLSSIGEQGKEKVAFIKVYLMATGCATGCASVTFIGTCSNGFYFATDDTDVDEDAFRDSNKCQKCLIRSKDNKFLLLDEGKFQAQNLATTDSGCMFNIQMYKSNDLWGDKRKPVMLYANKDGKKMVACCNEKDEIYPMEMPLPTDIVESSHKAVFYLIDLPASKTFLFESSVYQHKFLGFEPDEHKPSLSKLVLLQKNSDEVVDSCEITVMDIKS</sequence>
<keyword evidence="2" id="KW-1185">Reference proteome</keyword>
<dbReference type="SUPFAM" id="SSF50353">
    <property type="entry name" value="Cytokine"/>
    <property type="match status" value="1"/>
</dbReference>
<dbReference type="InterPro" id="IPR008996">
    <property type="entry name" value="IL1/FGF"/>
</dbReference>
<dbReference type="AlphaFoldDB" id="A0AA88MXN9"/>
<evidence type="ECO:0000313" key="1">
    <source>
        <dbReference type="EMBL" id="KAK2847498.1"/>
    </source>
</evidence>
<dbReference type="Proteomes" id="UP001187415">
    <property type="component" value="Unassembled WGS sequence"/>
</dbReference>
<organism evidence="1 2">
    <name type="scientific">Channa striata</name>
    <name type="common">Snakehead murrel</name>
    <name type="synonym">Ophicephalus striatus</name>
    <dbReference type="NCBI Taxonomy" id="64152"/>
    <lineage>
        <taxon>Eukaryota</taxon>
        <taxon>Metazoa</taxon>
        <taxon>Chordata</taxon>
        <taxon>Craniata</taxon>
        <taxon>Vertebrata</taxon>
        <taxon>Euteleostomi</taxon>
        <taxon>Actinopterygii</taxon>
        <taxon>Neopterygii</taxon>
        <taxon>Teleostei</taxon>
        <taxon>Neoteleostei</taxon>
        <taxon>Acanthomorphata</taxon>
        <taxon>Anabantaria</taxon>
        <taxon>Anabantiformes</taxon>
        <taxon>Channoidei</taxon>
        <taxon>Channidae</taxon>
        <taxon>Channa</taxon>
    </lineage>
</organism>
<reference evidence="1" key="1">
    <citation type="submission" date="2023-07" db="EMBL/GenBank/DDBJ databases">
        <title>Chromosome-level Genome Assembly of Striped Snakehead (Channa striata).</title>
        <authorList>
            <person name="Liu H."/>
        </authorList>
    </citation>
    <scope>NUCLEOTIDE SEQUENCE</scope>
    <source>
        <strain evidence="1">Gz</strain>
        <tissue evidence="1">Muscle</tissue>
    </source>
</reference>
<dbReference type="CDD" id="cd23298">
    <property type="entry name" value="beta-trefoil_IL18"/>
    <property type="match status" value="1"/>
</dbReference>
<protein>
    <recommendedName>
        <fullName evidence="3">Interleukin-18</fullName>
    </recommendedName>
</protein>